<dbReference type="Pfam" id="PF02682">
    <property type="entry name" value="CT_C_D"/>
    <property type="match status" value="1"/>
</dbReference>
<feature type="domain" description="Carboxyltransferase" evidence="4">
    <location>
        <begin position="10"/>
        <end position="214"/>
    </location>
</feature>
<name>A0A126V206_9RHOB</name>
<dbReference type="InterPro" id="IPR010016">
    <property type="entry name" value="PxpB"/>
</dbReference>
<dbReference type="InterPro" id="IPR003833">
    <property type="entry name" value="CT_C_D"/>
</dbReference>
<dbReference type="SUPFAM" id="SSF50891">
    <property type="entry name" value="Cyclophilin-like"/>
    <property type="match status" value="1"/>
</dbReference>
<organism evidence="5 6">
    <name type="scientific">Falsihalocynthiibacter arcticus</name>
    <dbReference type="NCBI Taxonomy" id="1579316"/>
    <lineage>
        <taxon>Bacteria</taxon>
        <taxon>Pseudomonadati</taxon>
        <taxon>Pseudomonadota</taxon>
        <taxon>Alphaproteobacteria</taxon>
        <taxon>Rhodobacterales</taxon>
        <taxon>Roseobacteraceae</taxon>
        <taxon>Falsihalocynthiibacter</taxon>
    </lineage>
</organism>
<dbReference type="KEGG" id="hat:RC74_13890"/>
<keyword evidence="2" id="KW-0378">Hydrolase</keyword>
<dbReference type="GO" id="GO:0005524">
    <property type="term" value="F:ATP binding"/>
    <property type="evidence" value="ECO:0007669"/>
    <property type="project" value="UniProtKB-KW"/>
</dbReference>
<dbReference type="Proteomes" id="UP000070371">
    <property type="component" value="Chromosome"/>
</dbReference>
<evidence type="ECO:0000313" key="6">
    <source>
        <dbReference type="Proteomes" id="UP000070371"/>
    </source>
</evidence>
<dbReference type="Gene3D" id="2.40.100.10">
    <property type="entry name" value="Cyclophilin-like"/>
    <property type="match status" value="1"/>
</dbReference>
<evidence type="ECO:0000313" key="5">
    <source>
        <dbReference type="EMBL" id="AML52217.1"/>
    </source>
</evidence>
<dbReference type="RefSeq" id="WP_039000418.1">
    <property type="nucleotide sequence ID" value="NZ_CP014327.1"/>
</dbReference>
<dbReference type="OrthoDB" id="9778567at2"/>
<gene>
    <name evidence="5" type="ORF">RC74_13890</name>
</gene>
<dbReference type="PANTHER" id="PTHR34698:SF2">
    <property type="entry name" value="5-OXOPROLINASE SUBUNIT B"/>
    <property type="match status" value="1"/>
</dbReference>
<accession>A0A126V206</accession>
<dbReference type="AlphaFoldDB" id="A0A126V206"/>
<proteinExistence type="predicted"/>
<dbReference type="EMBL" id="CP014327">
    <property type="protein sequence ID" value="AML52217.1"/>
    <property type="molecule type" value="Genomic_DNA"/>
</dbReference>
<dbReference type="GO" id="GO:0016787">
    <property type="term" value="F:hydrolase activity"/>
    <property type="evidence" value="ECO:0007669"/>
    <property type="project" value="UniProtKB-KW"/>
</dbReference>
<dbReference type="Gene3D" id="3.30.1360.40">
    <property type="match status" value="1"/>
</dbReference>
<protein>
    <recommendedName>
        <fullName evidence="4">Carboxyltransferase domain-containing protein</fullName>
    </recommendedName>
</protein>
<keyword evidence="6" id="KW-1185">Reference proteome</keyword>
<evidence type="ECO:0000259" key="4">
    <source>
        <dbReference type="SMART" id="SM00796"/>
    </source>
</evidence>
<dbReference type="STRING" id="1579316.RC74_13890"/>
<keyword evidence="3" id="KW-0067">ATP-binding</keyword>
<keyword evidence="1" id="KW-0547">Nucleotide-binding</keyword>
<dbReference type="SMART" id="SM00796">
    <property type="entry name" value="AHS1"/>
    <property type="match status" value="1"/>
</dbReference>
<reference evidence="5 6" key="1">
    <citation type="submission" date="2016-02" db="EMBL/GenBank/DDBJ databases">
        <title>Complete genome sequence of Halocynthiibacter arcticus PAMC 20958t from arctic marine sediment.</title>
        <authorList>
            <person name="Lee Y.M."/>
            <person name="Baek K."/>
            <person name="Lee H.K."/>
            <person name="Shin S.C."/>
        </authorList>
    </citation>
    <scope>NUCLEOTIDE SEQUENCE [LARGE SCALE GENOMIC DNA]</scope>
    <source>
        <strain evidence="5">PAMC 20958</strain>
    </source>
</reference>
<dbReference type="SUPFAM" id="SSF160467">
    <property type="entry name" value="PH0987 N-terminal domain-like"/>
    <property type="match status" value="1"/>
</dbReference>
<evidence type="ECO:0000256" key="3">
    <source>
        <dbReference type="ARBA" id="ARBA00022840"/>
    </source>
</evidence>
<evidence type="ECO:0000256" key="2">
    <source>
        <dbReference type="ARBA" id="ARBA00022801"/>
    </source>
</evidence>
<dbReference type="PANTHER" id="PTHR34698">
    <property type="entry name" value="5-OXOPROLINASE SUBUNIT B"/>
    <property type="match status" value="1"/>
</dbReference>
<dbReference type="InterPro" id="IPR029000">
    <property type="entry name" value="Cyclophilin-like_dom_sf"/>
</dbReference>
<evidence type="ECO:0000256" key="1">
    <source>
        <dbReference type="ARBA" id="ARBA00022741"/>
    </source>
</evidence>
<sequence length="250" mass="26677">MTNSNGDISPEVLPMGQDGLIVRFALTSSAQATSAVQRFFGIADAAGLKGVQEIAAALTSVLFKFDPLRTTRADLAQELGALLARFDLQATEMPDAIRLWHIPVQFGGTVGPQLQEAAAMAGRSEAQAISDVTDTDLRVLTIGFAPGQPYIGLLPPQWDLPRQTELTPKVPAGALVVAVRQLVLFANPSVTGWRQIGLCAFRPFLPTRSEPIALQQGDALRFSAVTEDEMARISADNPDGLGGARCEVLR</sequence>